<proteinExistence type="predicted"/>
<reference evidence="4 5" key="1">
    <citation type="submission" date="2018-11" db="EMBL/GenBank/DDBJ databases">
        <authorList>
            <consortium name="Pathogen Informatics"/>
        </authorList>
    </citation>
    <scope>NUCLEOTIDE SEQUENCE [LARGE SCALE GENOMIC DNA]</scope>
</reference>
<dbReference type="InterPro" id="IPR051226">
    <property type="entry name" value="PP1_Regulatory_Subunit"/>
</dbReference>
<dbReference type="GO" id="GO:0019208">
    <property type="term" value="F:phosphatase regulator activity"/>
    <property type="evidence" value="ECO:0007669"/>
    <property type="project" value="TreeGrafter"/>
</dbReference>
<dbReference type="EMBL" id="UYRU01058904">
    <property type="protein sequence ID" value="VDN14322.1"/>
    <property type="molecule type" value="Genomic_DNA"/>
</dbReference>
<organism evidence="4 5">
    <name type="scientific">Dibothriocephalus latus</name>
    <name type="common">Fish tapeworm</name>
    <name type="synonym">Diphyllobothrium latum</name>
    <dbReference type="NCBI Taxonomy" id="60516"/>
    <lineage>
        <taxon>Eukaryota</taxon>
        <taxon>Metazoa</taxon>
        <taxon>Spiralia</taxon>
        <taxon>Lophotrochozoa</taxon>
        <taxon>Platyhelminthes</taxon>
        <taxon>Cestoda</taxon>
        <taxon>Eucestoda</taxon>
        <taxon>Diphyllobothriidea</taxon>
        <taxon>Diphyllobothriidae</taxon>
        <taxon>Dibothriocephalus</taxon>
    </lineage>
</organism>
<name>A0A3P7P1Z7_DIBLA</name>
<sequence length="99" mass="11204">MDTNLFGTLHNTLIHNNNNKKKKKKKKKNQPLLLDHGADVGIASFDMELPIDVAQDKDTQAILREAMEKQKVDASAARKAEEQQMLDDANTWLKTGQYP</sequence>
<dbReference type="OrthoDB" id="19014at2759"/>
<feature type="region of interest" description="Disordered" evidence="3">
    <location>
        <begin position="76"/>
        <end position="99"/>
    </location>
</feature>
<keyword evidence="5" id="KW-1185">Reference proteome</keyword>
<gene>
    <name evidence="4" type="ORF">DILT_LOCUS10153</name>
</gene>
<dbReference type="GO" id="GO:0005737">
    <property type="term" value="C:cytoplasm"/>
    <property type="evidence" value="ECO:0007669"/>
    <property type="project" value="TreeGrafter"/>
</dbReference>
<keyword evidence="2" id="KW-0677">Repeat</keyword>
<protein>
    <submittedName>
        <fullName evidence="4">Uncharacterized protein</fullName>
    </submittedName>
</protein>
<dbReference type="GO" id="GO:0004857">
    <property type="term" value="F:enzyme inhibitor activity"/>
    <property type="evidence" value="ECO:0007669"/>
    <property type="project" value="TreeGrafter"/>
</dbReference>
<evidence type="ECO:0000256" key="3">
    <source>
        <dbReference type="SAM" id="MobiDB-lite"/>
    </source>
</evidence>
<evidence type="ECO:0000256" key="1">
    <source>
        <dbReference type="ARBA" id="ARBA00022473"/>
    </source>
</evidence>
<evidence type="ECO:0000313" key="5">
    <source>
        <dbReference type="Proteomes" id="UP000281553"/>
    </source>
</evidence>
<keyword evidence="1" id="KW-0217">Developmental protein</keyword>
<dbReference type="AlphaFoldDB" id="A0A3P7P1Z7"/>
<dbReference type="Proteomes" id="UP000281553">
    <property type="component" value="Unassembled WGS sequence"/>
</dbReference>
<accession>A0A3P7P1Z7</accession>
<dbReference type="PANTHER" id="PTHR24179">
    <property type="entry name" value="PROTEIN PHOSPHATASE 1 REGULATORY SUBUNIT 12"/>
    <property type="match status" value="1"/>
</dbReference>
<dbReference type="PANTHER" id="PTHR24179:SF21">
    <property type="entry name" value="MYOSIN BINDING SUBUNIT, ISOFORM O"/>
    <property type="match status" value="1"/>
</dbReference>
<evidence type="ECO:0000256" key="2">
    <source>
        <dbReference type="ARBA" id="ARBA00022737"/>
    </source>
</evidence>
<evidence type="ECO:0000313" key="4">
    <source>
        <dbReference type="EMBL" id="VDN14322.1"/>
    </source>
</evidence>